<feature type="compositionally biased region" description="Basic and acidic residues" evidence="11">
    <location>
        <begin position="110"/>
        <end position="132"/>
    </location>
</feature>
<organism evidence="12 13">
    <name type="scientific">Cardiocondyla obscurior</name>
    <dbReference type="NCBI Taxonomy" id="286306"/>
    <lineage>
        <taxon>Eukaryota</taxon>
        <taxon>Metazoa</taxon>
        <taxon>Ecdysozoa</taxon>
        <taxon>Arthropoda</taxon>
        <taxon>Hexapoda</taxon>
        <taxon>Insecta</taxon>
        <taxon>Pterygota</taxon>
        <taxon>Neoptera</taxon>
        <taxon>Endopterygota</taxon>
        <taxon>Hymenoptera</taxon>
        <taxon>Apocrita</taxon>
        <taxon>Aculeata</taxon>
        <taxon>Formicoidea</taxon>
        <taxon>Formicidae</taxon>
        <taxon>Myrmicinae</taxon>
        <taxon>Cardiocondyla</taxon>
    </lineage>
</organism>
<dbReference type="InterPro" id="IPR008805">
    <property type="entry name" value="RIB43A"/>
</dbReference>
<evidence type="ECO:0000256" key="8">
    <source>
        <dbReference type="ARBA" id="ARBA00023273"/>
    </source>
</evidence>
<comment type="subunit">
    <text evidence="9">Microtubule inner protein component of sperm flagellar doublet microtubules.</text>
</comment>
<keyword evidence="13" id="KW-1185">Reference proteome</keyword>
<accession>A0AAW2F8P0</accession>
<dbReference type="PANTHER" id="PTHR14517">
    <property type="entry name" value="RIB43A-RELATED"/>
    <property type="match status" value="1"/>
</dbReference>
<comment type="similarity">
    <text evidence="2">Belongs to the RIB43A family.</text>
</comment>
<feature type="coiled-coil region" evidence="10">
    <location>
        <begin position="335"/>
        <end position="364"/>
    </location>
</feature>
<keyword evidence="8" id="KW-0966">Cell projection</keyword>
<keyword evidence="6" id="KW-0969">Cilium</keyword>
<comment type="caution">
    <text evidence="12">The sequence shown here is derived from an EMBL/GenBank/DDBJ whole genome shotgun (WGS) entry which is preliminary data.</text>
</comment>
<keyword evidence="3" id="KW-0963">Cytoplasm</keyword>
<dbReference type="AlphaFoldDB" id="A0AAW2F8P0"/>
<evidence type="ECO:0000256" key="6">
    <source>
        <dbReference type="ARBA" id="ARBA00023069"/>
    </source>
</evidence>
<evidence type="ECO:0000313" key="12">
    <source>
        <dbReference type="EMBL" id="KAL0111827.1"/>
    </source>
</evidence>
<evidence type="ECO:0000256" key="5">
    <source>
        <dbReference type="ARBA" id="ARBA00023054"/>
    </source>
</evidence>
<name>A0AAW2F8P0_9HYME</name>
<dbReference type="Pfam" id="PF05914">
    <property type="entry name" value="RIB43A"/>
    <property type="match status" value="1"/>
</dbReference>
<keyword evidence="5 10" id="KW-0175">Coiled coil</keyword>
<sequence length="384" mass="45924">MLKFQQRATPADLKIAASIECKRQNEEKRKLRIFNPCVRKIGIDKEFLDKQVEEKKRLREWERAKECQLDEALIRSSEHAMHLERRQEEERRRTSKEVESFRREHQRAKDRRDYDLYDPDALKKSLQRRVEGNGDDPSLGAASAQKFEGEDRNLPVRLKAQREQMRWWIQRQKEEREAAEKARRDAEDAYQEVVLSRDKRAMTLAQMEEECRRKLNEATATFNRALAEEQQHRRHSEAVQDEEDKKAEIYNHVTGDFLTEAKEQAESIRGPYRPLPDRYKGMTADELKVFRNAQLQQIEEIRKIKLDEKRINEDLDRLMNSHLQLAHSYDCELNQKRSELNKKIAEENLRLAEQQKQHQKHLNRVVYKNQPTAAFYEQFNKGTR</sequence>
<evidence type="ECO:0000256" key="4">
    <source>
        <dbReference type="ARBA" id="ARBA00022846"/>
    </source>
</evidence>
<protein>
    <recommendedName>
        <fullName evidence="14">RIB43A-like with coiled-coils protein 2</fullName>
    </recommendedName>
</protein>
<evidence type="ECO:0000256" key="11">
    <source>
        <dbReference type="SAM" id="MobiDB-lite"/>
    </source>
</evidence>
<dbReference type="EMBL" id="JADYXP020000013">
    <property type="protein sequence ID" value="KAL0111827.1"/>
    <property type="molecule type" value="Genomic_DNA"/>
</dbReference>
<evidence type="ECO:0000256" key="1">
    <source>
        <dbReference type="ARBA" id="ARBA00004611"/>
    </source>
</evidence>
<evidence type="ECO:0000256" key="10">
    <source>
        <dbReference type="SAM" id="Coils"/>
    </source>
</evidence>
<feature type="compositionally biased region" description="Basic and acidic residues" evidence="11">
    <location>
        <begin position="80"/>
        <end position="103"/>
    </location>
</feature>
<reference evidence="12 13" key="1">
    <citation type="submission" date="2023-03" db="EMBL/GenBank/DDBJ databases">
        <title>High recombination rates correlate with genetic variation in Cardiocondyla obscurior ants.</title>
        <authorList>
            <person name="Errbii M."/>
        </authorList>
    </citation>
    <scope>NUCLEOTIDE SEQUENCE [LARGE SCALE GENOMIC DNA]</scope>
    <source>
        <strain evidence="12">Alpha-2009</strain>
        <tissue evidence="12">Whole body</tissue>
    </source>
</reference>
<comment type="subcellular location">
    <subcellularLocation>
        <location evidence="1">Cytoplasm</location>
        <location evidence="1">Cytoskeleton</location>
        <location evidence="1">Flagellum axoneme</location>
    </subcellularLocation>
</comment>
<dbReference type="PANTHER" id="PTHR14517:SF6">
    <property type="entry name" value="RE41410P"/>
    <property type="match status" value="1"/>
</dbReference>
<dbReference type="Proteomes" id="UP001430953">
    <property type="component" value="Unassembled WGS sequence"/>
</dbReference>
<evidence type="ECO:0000313" key="13">
    <source>
        <dbReference type="Proteomes" id="UP001430953"/>
    </source>
</evidence>
<evidence type="ECO:0000256" key="3">
    <source>
        <dbReference type="ARBA" id="ARBA00022490"/>
    </source>
</evidence>
<evidence type="ECO:0008006" key="14">
    <source>
        <dbReference type="Google" id="ProtNLM"/>
    </source>
</evidence>
<evidence type="ECO:0000256" key="7">
    <source>
        <dbReference type="ARBA" id="ARBA00023212"/>
    </source>
</evidence>
<feature type="region of interest" description="Disordered" evidence="11">
    <location>
        <begin position="80"/>
        <end position="152"/>
    </location>
</feature>
<keyword evidence="7" id="KW-0206">Cytoskeleton</keyword>
<proteinExistence type="inferred from homology"/>
<keyword evidence="4" id="KW-0282">Flagellum</keyword>
<evidence type="ECO:0000256" key="9">
    <source>
        <dbReference type="ARBA" id="ARBA00046435"/>
    </source>
</evidence>
<gene>
    <name evidence="12" type="ORF">PUN28_013189</name>
</gene>
<evidence type="ECO:0000256" key="2">
    <source>
        <dbReference type="ARBA" id="ARBA00006875"/>
    </source>
</evidence>